<evidence type="ECO:0000256" key="3">
    <source>
        <dbReference type="ARBA" id="ARBA00012162"/>
    </source>
</evidence>
<protein>
    <recommendedName>
        <fullName evidence="3">uroporphyrinogen-III C-methyltransferase</fullName>
        <ecNumber evidence="3">2.1.1.107</ecNumber>
    </recommendedName>
</protein>
<evidence type="ECO:0000313" key="11">
    <source>
        <dbReference type="EMBL" id="WOT06785.1"/>
    </source>
</evidence>
<dbReference type="GO" id="GO:0004851">
    <property type="term" value="F:uroporphyrin-III C-methyltransferase activity"/>
    <property type="evidence" value="ECO:0007669"/>
    <property type="project" value="UniProtKB-EC"/>
</dbReference>
<dbReference type="InterPro" id="IPR000878">
    <property type="entry name" value="4pyrrol_Mease"/>
</dbReference>
<dbReference type="EMBL" id="CP136522">
    <property type="protein sequence ID" value="WOT06785.1"/>
    <property type="molecule type" value="Genomic_DNA"/>
</dbReference>
<gene>
    <name evidence="11" type="primary">cobA</name>
    <name evidence="11" type="ORF">RGE70_08555</name>
</gene>
<evidence type="ECO:0000256" key="6">
    <source>
        <dbReference type="ARBA" id="ARBA00022691"/>
    </source>
</evidence>
<keyword evidence="5 9" id="KW-0808">Transferase</keyword>
<dbReference type="EC" id="2.1.1.107" evidence="3"/>
<dbReference type="CDD" id="cd11642">
    <property type="entry name" value="SUMT"/>
    <property type="match status" value="1"/>
</dbReference>
<accession>A0ABZ0K2J7</accession>
<dbReference type="InterPro" id="IPR006366">
    <property type="entry name" value="CobA/CysG_C"/>
</dbReference>
<dbReference type="RefSeq" id="WP_310471056.1">
    <property type="nucleotide sequence ID" value="NZ_CP136522.1"/>
</dbReference>
<evidence type="ECO:0000256" key="1">
    <source>
        <dbReference type="ARBA" id="ARBA00004953"/>
    </source>
</evidence>
<evidence type="ECO:0000256" key="8">
    <source>
        <dbReference type="ARBA" id="ARBA00025705"/>
    </source>
</evidence>
<dbReference type="Proteomes" id="UP001529491">
    <property type="component" value="Chromosome"/>
</dbReference>
<comment type="pathway">
    <text evidence="8">Porphyrin-containing compound metabolism; siroheme biosynthesis; precorrin-2 from uroporphyrinogen III: step 1/1.</text>
</comment>
<dbReference type="PANTHER" id="PTHR45790">
    <property type="entry name" value="SIROHEME SYNTHASE-RELATED"/>
    <property type="match status" value="1"/>
</dbReference>
<evidence type="ECO:0000256" key="4">
    <source>
        <dbReference type="ARBA" id="ARBA00022603"/>
    </source>
</evidence>
<keyword evidence="6" id="KW-0949">S-adenosyl-L-methionine</keyword>
<dbReference type="PANTHER" id="PTHR45790:SF3">
    <property type="entry name" value="S-ADENOSYL-L-METHIONINE-DEPENDENT UROPORPHYRINOGEN III METHYLTRANSFERASE, CHLOROPLASTIC"/>
    <property type="match status" value="1"/>
</dbReference>
<name>A0ABZ0K2J7_9GAMM</name>
<proteinExistence type="inferred from homology"/>
<comment type="pathway">
    <text evidence="1">Cofactor biosynthesis; adenosylcobalamin biosynthesis.</text>
</comment>
<dbReference type="Pfam" id="PF00590">
    <property type="entry name" value="TP_methylase"/>
    <property type="match status" value="1"/>
</dbReference>
<dbReference type="GO" id="GO:0032259">
    <property type="term" value="P:methylation"/>
    <property type="evidence" value="ECO:0007669"/>
    <property type="project" value="UniProtKB-KW"/>
</dbReference>
<evidence type="ECO:0000256" key="7">
    <source>
        <dbReference type="ARBA" id="ARBA00023244"/>
    </source>
</evidence>
<dbReference type="NCBIfam" id="TIGR01469">
    <property type="entry name" value="cobA_cysG_Cterm"/>
    <property type="match status" value="1"/>
</dbReference>
<dbReference type="Gene3D" id="3.40.1010.10">
    <property type="entry name" value="Cobalt-precorrin-4 Transmethylase, Domain 1"/>
    <property type="match status" value="1"/>
</dbReference>
<evidence type="ECO:0000256" key="2">
    <source>
        <dbReference type="ARBA" id="ARBA00005879"/>
    </source>
</evidence>
<keyword evidence="7" id="KW-0627">Porphyrin biosynthesis</keyword>
<dbReference type="InterPro" id="IPR014776">
    <property type="entry name" value="4pyrrole_Mease_sub2"/>
</dbReference>
<sequence>MNTVSKVAPGKVFLVGAGPGSPELLTWRALKLIEHCDVVCYDLLVSPAILSLIPSDKTLLPVGYRGYCSGSIEYGMHPDVVEQALLGKQVLRLKSGDPFIFGRGTEECRSLTHYGVEYEIVPGITSALGAAASAGFPLTSNGIASDVTFASGHLLSSTISNWASMGSSSGTLVLYMAAKKLAHHAAHLIERGRSADTPVALISSATRHNQQMRVTTLGSIDQVMDDAMHHDGSPVLVIMGQVVSLADELNWRNCLPLTGQVIMLDRSQEEAGDSLRMAGAEVVFAPEVQYEYGIDPAEWPAVLAARSLWLSDIHSAKGLFASAKIAGLDTRLWSWQLSGPQVVVQYFAELGMFITLAATPQPGEMELTAADDAVSHVRPHSVNAQSCISAYRQQMMLPNYLLGKINTYWVEERAAVALMHFNQQALKSDYYLTSQADIAEVLQQLGKPVQLLTSTDEGELIMQLSSTSTIRDLHVA</sequence>
<reference evidence="11 12" key="1">
    <citation type="submission" date="2023-10" db="EMBL/GenBank/DDBJ databases">
        <title>Complete genome sequence of Shewanella sp. DAU334.</title>
        <authorList>
            <person name="Lee Y.-S."/>
            <person name="Jeong H.-R."/>
            <person name="Hwang E.-J."/>
            <person name="Choi Y.-L."/>
            <person name="Kim G.-D."/>
        </authorList>
    </citation>
    <scope>NUCLEOTIDE SEQUENCE [LARGE SCALE GENOMIC DNA]</scope>
    <source>
        <strain evidence="11 12">DAU334</strain>
    </source>
</reference>
<dbReference type="NCBIfam" id="NF004790">
    <property type="entry name" value="PRK06136.1"/>
    <property type="match status" value="1"/>
</dbReference>
<evidence type="ECO:0000259" key="10">
    <source>
        <dbReference type="Pfam" id="PF00590"/>
    </source>
</evidence>
<dbReference type="PROSITE" id="PS00840">
    <property type="entry name" value="SUMT_2"/>
    <property type="match status" value="1"/>
</dbReference>
<dbReference type="InterPro" id="IPR050161">
    <property type="entry name" value="Siro_Cobalamin_biosynth"/>
</dbReference>
<dbReference type="InterPro" id="IPR035996">
    <property type="entry name" value="4pyrrol_Methylase_sf"/>
</dbReference>
<feature type="domain" description="Tetrapyrrole methylase" evidence="10">
    <location>
        <begin position="11"/>
        <end position="220"/>
    </location>
</feature>
<evidence type="ECO:0000256" key="5">
    <source>
        <dbReference type="ARBA" id="ARBA00022679"/>
    </source>
</evidence>
<dbReference type="SUPFAM" id="SSF53790">
    <property type="entry name" value="Tetrapyrrole methylase"/>
    <property type="match status" value="1"/>
</dbReference>
<keyword evidence="12" id="KW-1185">Reference proteome</keyword>
<keyword evidence="4 9" id="KW-0489">Methyltransferase</keyword>
<dbReference type="Gene3D" id="3.30.950.10">
    <property type="entry name" value="Methyltransferase, Cobalt-precorrin-4 Transmethylase, Domain 2"/>
    <property type="match status" value="1"/>
</dbReference>
<evidence type="ECO:0000313" key="12">
    <source>
        <dbReference type="Proteomes" id="UP001529491"/>
    </source>
</evidence>
<comment type="similarity">
    <text evidence="2 9">Belongs to the precorrin methyltransferase family.</text>
</comment>
<dbReference type="InterPro" id="IPR014777">
    <property type="entry name" value="4pyrrole_Mease_sub1"/>
</dbReference>
<evidence type="ECO:0000256" key="9">
    <source>
        <dbReference type="RuleBase" id="RU003960"/>
    </source>
</evidence>
<dbReference type="InterPro" id="IPR003043">
    <property type="entry name" value="Uropor_MeTrfase_CS"/>
</dbReference>
<organism evidence="11 12">
    <name type="scientific">Shewanella youngdeokensis</name>
    <dbReference type="NCBI Taxonomy" id="2999068"/>
    <lineage>
        <taxon>Bacteria</taxon>
        <taxon>Pseudomonadati</taxon>
        <taxon>Pseudomonadota</taxon>
        <taxon>Gammaproteobacteria</taxon>
        <taxon>Alteromonadales</taxon>
        <taxon>Shewanellaceae</taxon>
        <taxon>Shewanella</taxon>
    </lineage>
</organism>